<dbReference type="Proteomes" id="UP000799439">
    <property type="component" value="Unassembled WGS sequence"/>
</dbReference>
<evidence type="ECO:0000256" key="5">
    <source>
        <dbReference type="PIRSR" id="PIRSR018169-1"/>
    </source>
</evidence>
<dbReference type="GO" id="GO:0003847">
    <property type="term" value="F:1-alkyl-2-acetylglycerophosphocholine esterase activity"/>
    <property type="evidence" value="ECO:0007669"/>
    <property type="project" value="UniProtKB-UniRule"/>
</dbReference>
<dbReference type="PANTHER" id="PTHR10272:SF0">
    <property type="entry name" value="PLATELET-ACTIVATING FACTOR ACETYLHYDROLASE"/>
    <property type="match status" value="1"/>
</dbReference>
<keyword evidence="8" id="KW-1185">Reference proteome</keyword>
<evidence type="ECO:0000256" key="3">
    <source>
        <dbReference type="ARBA" id="ARBA00022963"/>
    </source>
</evidence>
<dbReference type="AlphaFoldDB" id="A0A9P4MKN4"/>
<evidence type="ECO:0000256" key="2">
    <source>
        <dbReference type="ARBA" id="ARBA00022801"/>
    </source>
</evidence>
<name>A0A9P4MKN4_9PEZI</name>
<feature type="active site" description="Nucleophile" evidence="5">
    <location>
        <position position="384"/>
    </location>
</feature>
<evidence type="ECO:0000313" key="8">
    <source>
        <dbReference type="Proteomes" id="UP000799439"/>
    </source>
</evidence>
<protein>
    <recommendedName>
        <fullName evidence="1">1-alkyl-2-acetylglycerophosphocholine esterase</fullName>
        <ecNumber evidence="1">3.1.1.47</ecNumber>
    </recommendedName>
</protein>
<proteinExistence type="predicted"/>
<feature type="region of interest" description="Disordered" evidence="6">
    <location>
        <begin position="608"/>
        <end position="659"/>
    </location>
</feature>
<evidence type="ECO:0000313" key="7">
    <source>
        <dbReference type="EMBL" id="KAF2156448.1"/>
    </source>
</evidence>
<evidence type="ECO:0000256" key="1">
    <source>
        <dbReference type="ARBA" id="ARBA00013201"/>
    </source>
</evidence>
<feature type="region of interest" description="Disordered" evidence="6">
    <location>
        <begin position="176"/>
        <end position="205"/>
    </location>
</feature>
<keyword evidence="3" id="KW-0442">Lipid degradation</keyword>
<dbReference type="Gene3D" id="3.40.50.1820">
    <property type="entry name" value="alpha/beta hydrolase"/>
    <property type="match status" value="1"/>
</dbReference>
<keyword evidence="4" id="KW-0443">Lipid metabolism</keyword>
<evidence type="ECO:0000256" key="6">
    <source>
        <dbReference type="SAM" id="MobiDB-lite"/>
    </source>
</evidence>
<dbReference type="SUPFAM" id="SSF53474">
    <property type="entry name" value="alpha/beta-Hydrolases"/>
    <property type="match status" value="1"/>
</dbReference>
<evidence type="ECO:0000256" key="4">
    <source>
        <dbReference type="ARBA" id="ARBA00023098"/>
    </source>
</evidence>
<sequence>MPHIPSFGNSSVLAGPHGDEERSDQLKRIPSKIKQAKKPRARPPRGLRDGLPLVVKRLPGYSGPYNVGTMEIEVPARSPQTFSHITRHGRHILHLKTVLFTVYYPTPGPPTNRKGNSYTKVFHSPSRQLWLGRPRLGMMHGYSKFASLGWVGMPFFLPLCWTKLPAWRNAPLSNQVPKRGVKVQTGSRRKSRAKRERLTDPPADQEPVKYPLIVFSHGLGGTASMYSSICGELASYGNVVCAVEHRDGSGPRSYINHDPDETTSELDDELKGHNQLRGPLKLRDGYDIVDYIFPQDNPYDTGPTNKKGVDRELRDHQIDLRMAEVEEAYWILSTINSGNGHVVAERNLRRKGFHASSSYGLDGVDWSSWRNRVYTDSITALGHSFGAATVVEMLRHQADRFTWLSQGIILDIWSAGTRPVREETDTHRLHTPLLAINSEAFTYWKSNFDFVSKLTSEANPSPTWMTTIRGTIHMAPADIAILFPRLCSYIFKSTVDPHRALDLHIDQCLAFLQAVLPSDMTAPFNHAYPVSDWLKAIPTQRLEEIPSRLQARPDDRFVAGKLKIQHEWKWRLAPTVKIGKKWLLADPDDREADEREIWVHARPAEGDVEEWRRRRDGEDPKEAAEEQTEERIERQAEGHLERQTEEHEEKQEDEQWKIR</sequence>
<feature type="compositionally biased region" description="Basic residues" evidence="6">
    <location>
        <begin position="29"/>
        <end position="45"/>
    </location>
</feature>
<feature type="region of interest" description="Disordered" evidence="6">
    <location>
        <begin position="1"/>
        <end position="50"/>
    </location>
</feature>
<dbReference type="GO" id="GO:0016042">
    <property type="term" value="P:lipid catabolic process"/>
    <property type="evidence" value="ECO:0007669"/>
    <property type="project" value="UniProtKB-KW"/>
</dbReference>
<dbReference type="Pfam" id="PF03403">
    <property type="entry name" value="PAF-AH_p_II"/>
    <property type="match status" value="1"/>
</dbReference>
<dbReference type="PANTHER" id="PTHR10272">
    <property type="entry name" value="PLATELET-ACTIVATING FACTOR ACETYLHYDROLASE"/>
    <property type="match status" value="1"/>
</dbReference>
<feature type="compositionally biased region" description="Basic and acidic residues" evidence="6">
    <location>
        <begin position="17"/>
        <end position="27"/>
    </location>
</feature>
<dbReference type="EMBL" id="ML996082">
    <property type="protein sequence ID" value="KAF2156448.1"/>
    <property type="molecule type" value="Genomic_DNA"/>
</dbReference>
<organism evidence="7 8">
    <name type="scientific">Myriangium duriaei CBS 260.36</name>
    <dbReference type="NCBI Taxonomy" id="1168546"/>
    <lineage>
        <taxon>Eukaryota</taxon>
        <taxon>Fungi</taxon>
        <taxon>Dikarya</taxon>
        <taxon>Ascomycota</taxon>
        <taxon>Pezizomycotina</taxon>
        <taxon>Dothideomycetes</taxon>
        <taxon>Dothideomycetidae</taxon>
        <taxon>Myriangiales</taxon>
        <taxon>Myriangiaceae</taxon>
        <taxon>Myriangium</taxon>
    </lineage>
</organism>
<gene>
    <name evidence="7" type="ORF">K461DRAFT_310905</name>
</gene>
<keyword evidence="2" id="KW-0378">Hydrolase</keyword>
<feature type="active site" description="Charge relay system" evidence="5">
    <location>
        <position position="411"/>
    </location>
</feature>
<dbReference type="EC" id="3.1.1.47" evidence="1"/>
<dbReference type="OrthoDB" id="2363873at2759"/>
<comment type="caution">
    <text evidence="7">The sequence shown here is derived from an EMBL/GenBank/DDBJ whole genome shotgun (WGS) entry which is preliminary data.</text>
</comment>
<accession>A0A9P4MKN4</accession>
<dbReference type="InterPro" id="IPR029058">
    <property type="entry name" value="AB_hydrolase_fold"/>
</dbReference>
<reference evidence="7" key="1">
    <citation type="journal article" date="2020" name="Stud. Mycol.">
        <title>101 Dothideomycetes genomes: a test case for predicting lifestyles and emergence of pathogens.</title>
        <authorList>
            <person name="Haridas S."/>
            <person name="Albert R."/>
            <person name="Binder M."/>
            <person name="Bloem J."/>
            <person name="Labutti K."/>
            <person name="Salamov A."/>
            <person name="Andreopoulos B."/>
            <person name="Baker S."/>
            <person name="Barry K."/>
            <person name="Bills G."/>
            <person name="Bluhm B."/>
            <person name="Cannon C."/>
            <person name="Castanera R."/>
            <person name="Culley D."/>
            <person name="Daum C."/>
            <person name="Ezra D."/>
            <person name="Gonzalez J."/>
            <person name="Henrissat B."/>
            <person name="Kuo A."/>
            <person name="Liang C."/>
            <person name="Lipzen A."/>
            <person name="Lutzoni F."/>
            <person name="Magnuson J."/>
            <person name="Mondo S."/>
            <person name="Nolan M."/>
            <person name="Ohm R."/>
            <person name="Pangilinan J."/>
            <person name="Park H.-J."/>
            <person name="Ramirez L."/>
            <person name="Alfaro M."/>
            <person name="Sun H."/>
            <person name="Tritt A."/>
            <person name="Yoshinaga Y."/>
            <person name="Zwiers L.-H."/>
            <person name="Turgeon B."/>
            <person name="Goodwin S."/>
            <person name="Spatafora J."/>
            <person name="Crous P."/>
            <person name="Grigoriev I."/>
        </authorList>
    </citation>
    <scope>NUCLEOTIDE SEQUENCE</scope>
    <source>
        <strain evidence="7">CBS 260.36</strain>
    </source>
</reference>
<feature type="active site" description="Charge relay system" evidence="5">
    <location>
        <position position="473"/>
    </location>
</feature>